<keyword evidence="4 6" id="KW-1133">Transmembrane helix</keyword>
<feature type="transmembrane region" description="Helical" evidence="6">
    <location>
        <begin position="133"/>
        <end position="150"/>
    </location>
</feature>
<accession>A0ABT5HPH0</accession>
<feature type="transmembrane region" description="Helical" evidence="6">
    <location>
        <begin position="101"/>
        <end position="121"/>
    </location>
</feature>
<proteinExistence type="inferred from homology"/>
<feature type="transmembrane region" description="Helical" evidence="6">
    <location>
        <begin position="219"/>
        <end position="239"/>
    </location>
</feature>
<sequence>MRSAASQGYLLAFLGALMWGVSGTAMQYLFETKGVSAEWMVTVRMLISGAALLVICAVRYPRAVWTIWRDEPNLKRLFAFAMLGMISVQYTYFAAIRESNAATATVLQYTGPVMIAAWYAFREKRLPGPFEALSIALAVGGTFLLVTHGNPGGLSISPAALFWGLASAVAFAVYSIQPITLMRHYPAPVVLGWAMLIGGVAFSFIHAPWDVRGTWDAGTLGAASFAIIGGTLIAFLAYIQATKLIGARTASLMASAEPLSATVIAVLWLSVPFGVFDVIGTACIIATILLLTLRTKPAVIAQPAE</sequence>
<feature type="transmembrane region" description="Helical" evidence="6">
    <location>
        <begin position="39"/>
        <end position="57"/>
    </location>
</feature>
<dbReference type="Proteomes" id="UP001214854">
    <property type="component" value="Unassembled WGS sequence"/>
</dbReference>
<evidence type="ECO:0000259" key="7">
    <source>
        <dbReference type="Pfam" id="PF00892"/>
    </source>
</evidence>
<feature type="transmembrane region" description="Helical" evidence="6">
    <location>
        <begin position="251"/>
        <end position="269"/>
    </location>
</feature>
<evidence type="ECO:0000256" key="3">
    <source>
        <dbReference type="ARBA" id="ARBA00022692"/>
    </source>
</evidence>
<organism evidence="8 9">
    <name type="scientific">Asticcacaulis aquaticus</name>
    <dbReference type="NCBI Taxonomy" id="2984212"/>
    <lineage>
        <taxon>Bacteria</taxon>
        <taxon>Pseudomonadati</taxon>
        <taxon>Pseudomonadota</taxon>
        <taxon>Alphaproteobacteria</taxon>
        <taxon>Caulobacterales</taxon>
        <taxon>Caulobacteraceae</taxon>
        <taxon>Asticcacaulis</taxon>
    </lineage>
</organism>
<protein>
    <submittedName>
        <fullName evidence="8">DMT family transporter</fullName>
    </submittedName>
</protein>
<feature type="domain" description="EamA" evidence="7">
    <location>
        <begin position="8"/>
        <end position="146"/>
    </location>
</feature>
<evidence type="ECO:0000313" key="8">
    <source>
        <dbReference type="EMBL" id="MDC7681962.1"/>
    </source>
</evidence>
<dbReference type="InterPro" id="IPR037185">
    <property type="entry name" value="EmrE-like"/>
</dbReference>
<dbReference type="SUPFAM" id="SSF103481">
    <property type="entry name" value="Multidrug resistance efflux transporter EmrE"/>
    <property type="match status" value="2"/>
</dbReference>
<dbReference type="RefSeq" id="WP_272746475.1">
    <property type="nucleotide sequence ID" value="NZ_JAQQKX010000001.1"/>
</dbReference>
<keyword evidence="9" id="KW-1185">Reference proteome</keyword>
<feature type="transmembrane region" description="Helical" evidence="6">
    <location>
        <begin position="188"/>
        <end position="207"/>
    </location>
</feature>
<comment type="similarity">
    <text evidence="2">Belongs to the EamA transporter family.</text>
</comment>
<evidence type="ECO:0000256" key="2">
    <source>
        <dbReference type="ARBA" id="ARBA00007362"/>
    </source>
</evidence>
<gene>
    <name evidence="8" type="ORF">PQU92_01650</name>
</gene>
<keyword evidence="3 6" id="KW-0812">Transmembrane</keyword>
<dbReference type="InterPro" id="IPR050638">
    <property type="entry name" value="AA-Vitamin_Transporters"/>
</dbReference>
<dbReference type="PANTHER" id="PTHR32322">
    <property type="entry name" value="INNER MEMBRANE TRANSPORTER"/>
    <property type="match status" value="1"/>
</dbReference>
<dbReference type="Pfam" id="PF00892">
    <property type="entry name" value="EamA"/>
    <property type="match status" value="2"/>
</dbReference>
<dbReference type="EMBL" id="JAQQKX010000001">
    <property type="protein sequence ID" value="MDC7681962.1"/>
    <property type="molecule type" value="Genomic_DNA"/>
</dbReference>
<feature type="transmembrane region" description="Helical" evidence="6">
    <location>
        <begin position="156"/>
        <end position="176"/>
    </location>
</feature>
<dbReference type="InterPro" id="IPR000620">
    <property type="entry name" value="EamA_dom"/>
</dbReference>
<evidence type="ECO:0000256" key="5">
    <source>
        <dbReference type="ARBA" id="ARBA00023136"/>
    </source>
</evidence>
<evidence type="ECO:0000313" key="9">
    <source>
        <dbReference type="Proteomes" id="UP001214854"/>
    </source>
</evidence>
<name>A0ABT5HPH0_9CAUL</name>
<feature type="transmembrane region" description="Helical" evidence="6">
    <location>
        <begin position="275"/>
        <end position="293"/>
    </location>
</feature>
<evidence type="ECO:0000256" key="6">
    <source>
        <dbReference type="SAM" id="Phobius"/>
    </source>
</evidence>
<feature type="domain" description="EamA" evidence="7">
    <location>
        <begin position="160"/>
        <end position="292"/>
    </location>
</feature>
<comment type="subcellular location">
    <subcellularLocation>
        <location evidence="1">Membrane</location>
        <topology evidence="1">Multi-pass membrane protein</topology>
    </subcellularLocation>
</comment>
<evidence type="ECO:0000256" key="4">
    <source>
        <dbReference type="ARBA" id="ARBA00022989"/>
    </source>
</evidence>
<keyword evidence="5 6" id="KW-0472">Membrane</keyword>
<evidence type="ECO:0000256" key="1">
    <source>
        <dbReference type="ARBA" id="ARBA00004141"/>
    </source>
</evidence>
<feature type="transmembrane region" description="Helical" evidence="6">
    <location>
        <begin position="77"/>
        <end position="95"/>
    </location>
</feature>
<reference evidence="8 9" key="1">
    <citation type="submission" date="2023-01" db="EMBL/GenBank/DDBJ databases">
        <title>Novel species of the genus Asticcacaulis isolated from rivers.</title>
        <authorList>
            <person name="Lu H."/>
        </authorList>
    </citation>
    <scope>NUCLEOTIDE SEQUENCE [LARGE SCALE GENOMIC DNA]</scope>
    <source>
        <strain evidence="8 9">BYS171W</strain>
    </source>
</reference>
<comment type="caution">
    <text evidence="8">The sequence shown here is derived from an EMBL/GenBank/DDBJ whole genome shotgun (WGS) entry which is preliminary data.</text>
</comment>
<dbReference type="PANTHER" id="PTHR32322:SF2">
    <property type="entry name" value="EAMA DOMAIN-CONTAINING PROTEIN"/>
    <property type="match status" value="1"/>
</dbReference>